<keyword evidence="1" id="KW-0812">Transmembrane</keyword>
<dbReference type="InterPro" id="IPR011723">
    <property type="entry name" value="Znf/thioredoxin_put"/>
</dbReference>
<evidence type="ECO:0000256" key="1">
    <source>
        <dbReference type="SAM" id="Phobius"/>
    </source>
</evidence>
<evidence type="ECO:0000313" key="3">
    <source>
        <dbReference type="EMBL" id="PWQ96006.1"/>
    </source>
</evidence>
<organism evidence="3 4">
    <name type="scientific">Leucothrix arctica</name>
    <dbReference type="NCBI Taxonomy" id="1481894"/>
    <lineage>
        <taxon>Bacteria</taxon>
        <taxon>Pseudomonadati</taxon>
        <taxon>Pseudomonadota</taxon>
        <taxon>Gammaproteobacteria</taxon>
        <taxon>Thiotrichales</taxon>
        <taxon>Thiotrichaceae</taxon>
        <taxon>Leucothrix</taxon>
    </lineage>
</organism>
<dbReference type="RefSeq" id="WP_109823585.1">
    <property type="nucleotide sequence ID" value="NZ_QGKL01000031.1"/>
</dbReference>
<proteinExistence type="predicted"/>
<accession>A0A317CBT0</accession>
<dbReference type="Pfam" id="PF13719">
    <property type="entry name" value="Zn_ribbon_5"/>
    <property type="match status" value="1"/>
</dbReference>
<keyword evidence="4" id="KW-1185">Reference proteome</keyword>
<feature type="transmembrane region" description="Helical" evidence="1">
    <location>
        <begin position="92"/>
        <end position="111"/>
    </location>
</feature>
<dbReference type="InterPro" id="IPR021834">
    <property type="entry name" value="DUF3426"/>
</dbReference>
<dbReference type="Pfam" id="PF11906">
    <property type="entry name" value="DUF3426"/>
    <property type="match status" value="1"/>
</dbReference>
<keyword evidence="1" id="KW-1133">Transmembrane helix</keyword>
<dbReference type="OrthoDB" id="6717714at2"/>
<evidence type="ECO:0000313" key="4">
    <source>
        <dbReference type="Proteomes" id="UP000245506"/>
    </source>
</evidence>
<sequence>MYTKCSHCKAIFRVTMKELTAAQGKLRCGECGSVFNAMDSLSTKLPEQSDPSDNVSFESLNNKQLESYRVATTKPAKTKTPKQPTSKANKKLWGVVATVALAGLLVTQVWATRDTWLSPSKEPEKIKMTSRKVFSHPSEPNSLIITGLIENTSNNDQPYPFLEAKLLDNRNQLVALRRFRPEEYLEKYNPKKLLKSSEITSIRLKIQDPPDNKAKHFQFSFL</sequence>
<feature type="domain" description="Zinc finger/thioredoxin putative" evidence="2">
    <location>
        <begin position="1"/>
        <end position="37"/>
    </location>
</feature>
<reference evidence="3 4" key="1">
    <citation type="submission" date="2018-05" db="EMBL/GenBank/DDBJ databases">
        <title>Leucothrix arctica sp. nov., isolated from Arctic seawater.</title>
        <authorList>
            <person name="Choi A."/>
            <person name="Baek K."/>
        </authorList>
    </citation>
    <scope>NUCLEOTIDE SEQUENCE [LARGE SCALE GENOMIC DNA]</scope>
    <source>
        <strain evidence="3 4">IMCC9719</strain>
    </source>
</reference>
<keyword evidence="1" id="KW-0472">Membrane</keyword>
<comment type="caution">
    <text evidence="3">The sequence shown here is derived from an EMBL/GenBank/DDBJ whole genome shotgun (WGS) entry which is preliminary data.</text>
</comment>
<name>A0A317CBT0_9GAMM</name>
<protein>
    <recommendedName>
        <fullName evidence="2">Zinc finger/thioredoxin putative domain-containing protein</fullName>
    </recommendedName>
</protein>
<evidence type="ECO:0000259" key="2">
    <source>
        <dbReference type="Pfam" id="PF13719"/>
    </source>
</evidence>
<dbReference type="Proteomes" id="UP000245506">
    <property type="component" value="Unassembled WGS sequence"/>
</dbReference>
<dbReference type="AlphaFoldDB" id="A0A317CBT0"/>
<gene>
    <name evidence="3" type="ORF">DKT75_10905</name>
</gene>
<dbReference type="NCBIfam" id="TIGR02098">
    <property type="entry name" value="MJ0042_CXXC"/>
    <property type="match status" value="1"/>
</dbReference>
<dbReference type="EMBL" id="QGKL01000031">
    <property type="protein sequence ID" value="PWQ96006.1"/>
    <property type="molecule type" value="Genomic_DNA"/>
</dbReference>